<dbReference type="AlphaFoldDB" id="A0A183KDK8"/>
<protein>
    <submittedName>
        <fullName evidence="3">PB1 domain-containing protein</fullName>
    </submittedName>
</protein>
<sequence>MLQMLNTYNEKNNQNSIEYHVDNNSNESVDLMRIKTSSLDNDNHHIKCLTDQCLNSIYEYSDEYFVNLICSLRSLLIKIYIKSSRFQYHFQCWNMHITLNLHFKVDVFEIFDHIQDEFNAVKRNFTTNY</sequence>
<evidence type="ECO:0000313" key="3">
    <source>
        <dbReference type="WBParaSite" id="SCUD_0001310301-mRNA-1"/>
    </source>
</evidence>
<reference evidence="1 2" key="2">
    <citation type="submission" date="2018-11" db="EMBL/GenBank/DDBJ databases">
        <authorList>
            <consortium name="Pathogen Informatics"/>
        </authorList>
    </citation>
    <scope>NUCLEOTIDE SEQUENCE [LARGE SCALE GENOMIC DNA]</scope>
    <source>
        <strain evidence="1">Dakar</strain>
        <strain evidence="2">Dakar, Senegal</strain>
    </source>
</reference>
<dbReference type="EMBL" id="UZAK01035609">
    <property type="protein sequence ID" value="VDP51299.1"/>
    <property type="molecule type" value="Genomic_DNA"/>
</dbReference>
<accession>A0A183KDK8</accession>
<reference evidence="3" key="1">
    <citation type="submission" date="2016-06" db="UniProtKB">
        <authorList>
            <consortium name="WormBaseParasite"/>
        </authorList>
    </citation>
    <scope>IDENTIFICATION</scope>
</reference>
<proteinExistence type="predicted"/>
<organism evidence="3">
    <name type="scientific">Schistosoma curassoni</name>
    <dbReference type="NCBI Taxonomy" id="6186"/>
    <lineage>
        <taxon>Eukaryota</taxon>
        <taxon>Metazoa</taxon>
        <taxon>Spiralia</taxon>
        <taxon>Lophotrochozoa</taxon>
        <taxon>Platyhelminthes</taxon>
        <taxon>Trematoda</taxon>
        <taxon>Digenea</taxon>
        <taxon>Strigeidida</taxon>
        <taxon>Schistosomatoidea</taxon>
        <taxon>Schistosomatidae</taxon>
        <taxon>Schistosoma</taxon>
    </lineage>
</organism>
<gene>
    <name evidence="1" type="ORF">SCUD_LOCUS13101</name>
</gene>
<dbReference type="WBParaSite" id="SCUD_0001310301-mRNA-1">
    <property type="protein sequence ID" value="SCUD_0001310301-mRNA-1"/>
    <property type="gene ID" value="SCUD_0001310301"/>
</dbReference>
<evidence type="ECO:0000313" key="2">
    <source>
        <dbReference type="Proteomes" id="UP000279833"/>
    </source>
</evidence>
<dbReference type="Proteomes" id="UP000279833">
    <property type="component" value="Unassembled WGS sequence"/>
</dbReference>
<evidence type="ECO:0000313" key="1">
    <source>
        <dbReference type="EMBL" id="VDP51299.1"/>
    </source>
</evidence>
<keyword evidence="2" id="KW-1185">Reference proteome</keyword>
<name>A0A183KDK8_9TREM</name>